<comment type="caution">
    <text evidence="7">The sequence shown here is derived from an EMBL/GenBank/DDBJ whole genome shotgun (WGS) entry which is preliminary data.</text>
</comment>
<dbReference type="EMBL" id="PGUY01000023">
    <property type="protein sequence ID" value="PLT30352.1"/>
    <property type="molecule type" value="Genomic_DNA"/>
</dbReference>
<evidence type="ECO:0000259" key="6">
    <source>
        <dbReference type="Pfam" id="PF00155"/>
    </source>
</evidence>
<keyword evidence="8" id="KW-1185">Reference proteome</keyword>
<evidence type="ECO:0000256" key="5">
    <source>
        <dbReference type="ARBA" id="ARBA00037974"/>
    </source>
</evidence>
<dbReference type="RefSeq" id="WP_101641236.1">
    <property type="nucleotide sequence ID" value="NZ_PGUY01000023.1"/>
</dbReference>
<accession>A0A2N5M7P4</accession>
<evidence type="ECO:0000313" key="8">
    <source>
        <dbReference type="Proteomes" id="UP000234748"/>
    </source>
</evidence>
<dbReference type="Proteomes" id="UP000234748">
    <property type="component" value="Unassembled WGS sequence"/>
</dbReference>
<dbReference type="PANTHER" id="PTHR43525:SF1">
    <property type="entry name" value="PROTEIN MALY"/>
    <property type="match status" value="1"/>
</dbReference>
<comment type="cofactor">
    <cofactor evidence="1">
        <name>pyridoxal 5'-phosphate</name>
        <dbReference type="ChEBI" id="CHEBI:597326"/>
    </cofactor>
</comment>
<protein>
    <recommendedName>
        <fullName evidence="2">cysteine-S-conjugate beta-lyase</fullName>
        <ecNumber evidence="2">4.4.1.13</ecNumber>
    </recommendedName>
</protein>
<dbReference type="EC" id="4.4.1.13" evidence="2"/>
<gene>
    <name evidence="7" type="ORF">CUU66_08410</name>
</gene>
<dbReference type="InterPro" id="IPR027619">
    <property type="entry name" value="C-S_lyase_PatB-like"/>
</dbReference>
<dbReference type="OrthoDB" id="9802872at2"/>
<dbReference type="Gene3D" id="3.90.1150.10">
    <property type="entry name" value="Aspartate Aminotransferase, domain 1"/>
    <property type="match status" value="1"/>
</dbReference>
<proteinExistence type="inferred from homology"/>
<evidence type="ECO:0000256" key="3">
    <source>
        <dbReference type="ARBA" id="ARBA00022898"/>
    </source>
</evidence>
<dbReference type="CDD" id="cd00609">
    <property type="entry name" value="AAT_like"/>
    <property type="match status" value="1"/>
</dbReference>
<reference evidence="7 8" key="1">
    <citation type="submission" date="2017-11" db="EMBL/GenBank/DDBJ databases">
        <title>Comparitive Functional Genomics of Dry Heat Resistant strains isolated from the Viking Spacecraft.</title>
        <authorList>
            <person name="Seuylemezian A."/>
            <person name="Cooper K."/>
            <person name="Vaishampayan P."/>
        </authorList>
    </citation>
    <scope>NUCLEOTIDE SEQUENCE [LARGE SCALE GENOMIC DNA]</scope>
    <source>
        <strain evidence="7 8">V1-29</strain>
    </source>
</reference>
<evidence type="ECO:0000313" key="7">
    <source>
        <dbReference type="EMBL" id="PLT30352.1"/>
    </source>
</evidence>
<dbReference type="Pfam" id="PF00155">
    <property type="entry name" value="Aminotran_1_2"/>
    <property type="match status" value="1"/>
</dbReference>
<keyword evidence="4 7" id="KW-0456">Lyase</keyword>
<evidence type="ECO:0000256" key="1">
    <source>
        <dbReference type="ARBA" id="ARBA00001933"/>
    </source>
</evidence>
<dbReference type="InterPro" id="IPR051798">
    <property type="entry name" value="Class-II_PLP-Dep_Aminotrans"/>
</dbReference>
<evidence type="ECO:0000256" key="2">
    <source>
        <dbReference type="ARBA" id="ARBA00012224"/>
    </source>
</evidence>
<keyword evidence="3" id="KW-0663">Pyridoxal phosphate</keyword>
<name>A0A2N5M7P4_9BACI</name>
<organism evidence="7 8">
    <name type="scientific">Peribacillus deserti</name>
    <dbReference type="NCBI Taxonomy" id="673318"/>
    <lineage>
        <taxon>Bacteria</taxon>
        <taxon>Bacillati</taxon>
        <taxon>Bacillota</taxon>
        <taxon>Bacilli</taxon>
        <taxon>Bacillales</taxon>
        <taxon>Bacillaceae</taxon>
        <taxon>Peribacillus</taxon>
    </lineage>
</organism>
<comment type="similarity">
    <text evidence="5">Belongs to the class-II pyridoxal-phosphate-dependent aminotransferase family. MalY/PatB cystathionine beta-lyase subfamily.</text>
</comment>
<evidence type="ECO:0000256" key="4">
    <source>
        <dbReference type="ARBA" id="ARBA00023239"/>
    </source>
</evidence>
<dbReference type="InterPro" id="IPR015421">
    <property type="entry name" value="PyrdxlP-dep_Trfase_major"/>
</dbReference>
<dbReference type="InterPro" id="IPR004839">
    <property type="entry name" value="Aminotransferase_I/II_large"/>
</dbReference>
<dbReference type="NCBIfam" id="TIGR04350">
    <property type="entry name" value="C_S_lyase_PatB"/>
    <property type="match status" value="1"/>
</dbReference>
<dbReference type="AlphaFoldDB" id="A0A2N5M7P4"/>
<dbReference type="InterPro" id="IPR015422">
    <property type="entry name" value="PyrdxlP-dep_Trfase_small"/>
</dbReference>
<dbReference type="PANTHER" id="PTHR43525">
    <property type="entry name" value="PROTEIN MALY"/>
    <property type="match status" value="1"/>
</dbReference>
<dbReference type="Gene3D" id="3.40.640.10">
    <property type="entry name" value="Type I PLP-dependent aspartate aminotransferase-like (Major domain)"/>
    <property type="match status" value="1"/>
</dbReference>
<feature type="domain" description="Aminotransferase class I/classII large" evidence="6">
    <location>
        <begin position="39"/>
        <end position="384"/>
    </location>
</feature>
<dbReference type="InterPro" id="IPR015424">
    <property type="entry name" value="PyrdxlP-dep_Trfase"/>
</dbReference>
<dbReference type="GO" id="GO:0047804">
    <property type="term" value="F:cysteine-S-conjugate beta-lyase activity"/>
    <property type="evidence" value="ECO:0007669"/>
    <property type="project" value="UniProtKB-EC"/>
</dbReference>
<sequence>MLDIAFDQVIVRKNTSCLKWDLVGERFGDKELLPMWVADMDFPSPPEVTEALEARIKHPVFGYTSPSKELYNSITLWMEKRHNWKIDTSWITFSAGVVSALAASIQALTEPGDGVLVQSPVYAPFYNMVIKNDRTLVNNELILENGRYVIDFEDFEEKLKSGVKLFLFCSPHNPGGRVWTKDELKTIGELCRRYNVVIISDEIHSDLALSPNRHTPLASISPEIADITITAMAPSKTFNIAGLQASVVISENKELLQKFNDVHDRRGFDGLNIFALTAMEAAYTSGSYWLDSILAYIKDNAEYAMSYISRELPGLSCMMPQASFLLWINCSSLGMTDKELNERLTKKGKLALDPGTKFGPGGEGFVRMNIGCPREILEDGLHRLKTALT</sequence>
<dbReference type="GO" id="GO:0030170">
    <property type="term" value="F:pyridoxal phosphate binding"/>
    <property type="evidence" value="ECO:0007669"/>
    <property type="project" value="InterPro"/>
</dbReference>
<dbReference type="SUPFAM" id="SSF53383">
    <property type="entry name" value="PLP-dependent transferases"/>
    <property type="match status" value="1"/>
</dbReference>